<evidence type="ECO:0000313" key="2">
    <source>
        <dbReference type="Proteomes" id="UP000260351"/>
    </source>
</evidence>
<name>A0A3E1K9N1_9GAMM</name>
<organism evidence="1 2">
    <name type="scientific">Wenzhouxiangella sediminis</name>
    <dbReference type="NCBI Taxonomy" id="1792836"/>
    <lineage>
        <taxon>Bacteria</taxon>
        <taxon>Pseudomonadati</taxon>
        <taxon>Pseudomonadota</taxon>
        <taxon>Gammaproteobacteria</taxon>
        <taxon>Chromatiales</taxon>
        <taxon>Wenzhouxiangellaceae</taxon>
        <taxon>Wenzhouxiangella</taxon>
    </lineage>
</organism>
<gene>
    <name evidence="1" type="ORF">DZC52_06390</name>
</gene>
<proteinExistence type="predicted"/>
<protein>
    <recommendedName>
        <fullName evidence="3">Lipoprotein</fullName>
    </recommendedName>
</protein>
<evidence type="ECO:0000313" key="1">
    <source>
        <dbReference type="EMBL" id="RFF30868.1"/>
    </source>
</evidence>
<dbReference type="AlphaFoldDB" id="A0A3E1K9N1"/>
<keyword evidence="2" id="KW-1185">Reference proteome</keyword>
<sequence>MKKNILLVTVLAFVLVACGGGGQTGRIYESEGEAAGDETTKIRFVDVVENQPDRLVVEFGYTYRDEVPADEIKLFVLPDHGYWQMQDVSIESGSHEATATIGLSESNMEDDGVSESETSLLRFRFEHYRPGEYVGRVGGEDIPFEKHWSLP</sequence>
<dbReference type="Proteomes" id="UP000260351">
    <property type="component" value="Unassembled WGS sequence"/>
</dbReference>
<dbReference type="EMBL" id="QUZK01000029">
    <property type="protein sequence ID" value="RFF30868.1"/>
    <property type="molecule type" value="Genomic_DNA"/>
</dbReference>
<reference evidence="1 2" key="1">
    <citation type="submission" date="2018-08" db="EMBL/GenBank/DDBJ databases">
        <title>Wenzhouxiangella salilacus sp. nov., a novel bacterium isolated from a saline lake in Xinjiang Province, China.</title>
        <authorList>
            <person name="Han S."/>
        </authorList>
    </citation>
    <scope>NUCLEOTIDE SEQUENCE [LARGE SCALE GENOMIC DNA]</scope>
    <source>
        <strain evidence="1 2">XDB06</strain>
    </source>
</reference>
<accession>A0A3E1K9N1</accession>
<evidence type="ECO:0008006" key="3">
    <source>
        <dbReference type="Google" id="ProtNLM"/>
    </source>
</evidence>
<dbReference type="RefSeq" id="WP_116650301.1">
    <property type="nucleotide sequence ID" value="NZ_QUZK01000029.1"/>
</dbReference>
<comment type="caution">
    <text evidence="1">The sequence shown here is derived from an EMBL/GenBank/DDBJ whole genome shotgun (WGS) entry which is preliminary data.</text>
</comment>
<dbReference type="PROSITE" id="PS51257">
    <property type="entry name" value="PROKAR_LIPOPROTEIN"/>
    <property type="match status" value="1"/>
</dbReference>